<feature type="compositionally biased region" description="Basic and acidic residues" evidence="1">
    <location>
        <begin position="452"/>
        <end position="474"/>
    </location>
</feature>
<feature type="compositionally biased region" description="Low complexity" evidence="1">
    <location>
        <begin position="186"/>
        <end position="197"/>
    </location>
</feature>
<name>A0AAN6YXC4_9PEZI</name>
<feature type="compositionally biased region" description="Polar residues" evidence="1">
    <location>
        <begin position="108"/>
        <end position="118"/>
    </location>
</feature>
<comment type="caution">
    <text evidence="2">The sequence shown here is derived from an EMBL/GenBank/DDBJ whole genome shotgun (WGS) entry which is preliminary data.</text>
</comment>
<accession>A0AAN6YXC4</accession>
<organism evidence="2 3">
    <name type="scientific">Canariomyces notabilis</name>
    <dbReference type="NCBI Taxonomy" id="2074819"/>
    <lineage>
        <taxon>Eukaryota</taxon>
        <taxon>Fungi</taxon>
        <taxon>Dikarya</taxon>
        <taxon>Ascomycota</taxon>
        <taxon>Pezizomycotina</taxon>
        <taxon>Sordariomycetes</taxon>
        <taxon>Sordariomycetidae</taxon>
        <taxon>Sordariales</taxon>
        <taxon>Chaetomiaceae</taxon>
        <taxon>Canariomyces</taxon>
    </lineage>
</organism>
<evidence type="ECO:0000256" key="1">
    <source>
        <dbReference type="SAM" id="MobiDB-lite"/>
    </source>
</evidence>
<gene>
    <name evidence="2" type="ORF">N656DRAFT_47268</name>
</gene>
<keyword evidence="3" id="KW-1185">Reference proteome</keyword>
<feature type="region of interest" description="Disordered" evidence="1">
    <location>
        <begin position="452"/>
        <end position="485"/>
    </location>
</feature>
<feature type="compositionally biased region" description="Low complexity" evidence="1">
    <location>
        <begin position="229"/>
        <end position="247"/>
    </location>
</feature>
<evidence type="ECO:0000313" key="2">
    <source>
        <dbReference type="EMBL" id="KAK4117560.1"/>
    </source>
</evidence>
<feature type="region of interest" description="Disordered" evidence="1">
    <location>
        <begin position="180"/>
        <end position="252"/>
    </location>
</feature>
<proteinExistence type="predicted"/>
<feature type="compositionally biased region" description="Polar residues" evidence="1">
    <location>
        <begin position="23"/>
        <end position="46"/>
    </location>
</feature>
<dbReference type="EMBL" id="MU853332">
    <property type="protein sequence ID" value="KAK4117560.1"/>
    <property type="molecule type" value="Genomic_DNA"/>
</dbReference>
<sequence>MFPNRGFDPFPQQPETLGKEGGMSSQTVPSSHTEATEQRTYTTVGSIYNPKATTPLQPPTRRARARRFPQPLRSPTGESFLPFPDALLSTLSLNDTAPASPPATTATHQQYSPLQQNYDRAVSPIPEPSKSVATTGIPMPSLRSGNLPLPGGIEGDDSSASEDTLASSRITVKGLTNLASYPNPMQKAAQKALARARNGNPGLSRPDTPSFPSMTPDLSKDRLANNSYGSAAAAAGPPKPLTAGPPGHRQFRPSTFEAASRILRPEEPIVYAPQTTRPFEFKPSTAPSYNGGNTSLSEFDHISANPGPSRPAPFTPGRDHGPVSRTLPSPTKSPLLTEALSAAVPTEVFYSTQQRKVHDTLPFERIKEYFPNSLPSNYDGRYTPIAGDWFEEYPVGKLMSSGENYSSEASRINRQFYSGIERILREQVQRERNDSCISPAKSVGVIGEERLRLHGSQTEKREAKTSDEAPHQPREATAAPAAENDDASALMDLAYATLLRYKAQRDPNTSAQNPWPAGFVPAEEAWVDSSEEAQNSFFDEPKEVKKKKASRRQRLGY</sequence>
<feature type="region of interest" description="Disordered" evidence="1">
    <location>
        <begin position="265"/>
        <end position="333"/>
    </location>
</feature>
<reference evidence="2" key="1">
    <citation type="journal article" date="2023" name="Mol. Phylogenet. Evol.">
        <title>Genome-scale phylogeny and comparative genomics of the fungal order Sordariales.</title>
        <authorList>
            <person name="Hensen N."/>
            <person name="Bonometti L."/>
            <person name="Westerberg I."/>
            <person name="Brannstrom I.O."/>
            <person name="Guillou S."/>
            <person name="Cros-Aarteil S."/>
            <person name="Calhoun S."/>
            <person name="Haridas S."/>
            <person name="Kuo A."/>
            <person name="Mondo S."/>
            <person name="Pangilinan J."/>
            <person name="Riley R."/>
            <person name="LaButti K."/>
            <person name="Andreopoulos B."/>
            <person name="Lipzen A."/>
            <person name="Chen C."/>
            <person name="Yan M."/>
            <person name="Daum C."/>
            <person name="Ng V."/>
            <person name="Clum A."/>
            <person name="Steindorff A."/>
            <person name="Ohm R.A."/>
            <person name="Martin F."/>
            <person name="Silar P."/>
            <person name="Natvig D.O."/>
            <person name="Lalanne C."/>
            <person name="Gautier V."/>
            <person name="Ament-Velasquez S.L."/>
            <person name="Kruys A."/>
            <person name="Hutchinson M.I."/>
            <person name="Powell A.J."/>
            <person name="Barry K."/>
            <person name="Miller A.N."/>
            <person name="Grigoriev I.V."/>
            <person name="Debuchy R."/>
            <person name="Gladieux P."/>
            <person name="Hiltunen Thoren M."/>
            <person name="Johannesson H."/>
        </authorList>
    </citation>
    <scope>NUCLEOTIDE SEQUENCE</scope>
    <source>
        <strain evidence="2">CBS 508.74</strain>
    </source>
</reference>
<feature type="region of interest" description="Disordered" evidence="1">
    <location>
        <begin position="1"/>
        <end position="165"/>
    </location>
</feature>
<feature type="region of interest" description="Disordered" evidence="1">
    <location>
        <begin position="526"/>
        <end position="557"/>
    </location>
</feature>
<protein>
    <submittedName>
        <fullName evidence="2">Uncharacterized protein</fullName>
    </submittedName>
</protein>
<evidence type="ECO:0000313" key="3">
    <source>
        <dbReference type="Proteomes" id="UP001302812"/>
    </source>
</evidence>
<dbReference type="GeneID" id="89933890"/>
<reference evidence="2" key="2">
    <citation type="submission" date="2023-05" db="EMBL/GenBank/DDBJ databases">
        <authorList>
            <consortium name="Lawrence Berkeley National Laboratory"/>
            <person name="Steindorff A."/>
            <person name="Hensen N."/>
            <person name="Bonometti L."/>
            <person name="Westerberg I."/>
            <person name="Brannstrom I.O."/>
            <person name="Guillou S."/>
            <person name="Cros-Aarteil S."/>
            <person name="Calhoun S."/>
            <person name="Haridas S."/>
            <person name="Kuo A."/>
            <person name="Mondo S."/>
            <person name="Pangilinan J."/>
            <person name="Riley R."/>
            <person name="Labutti K."/>
            <person name="Andreopoulos B."/>
            <person name="Lipzen A."/>
            <person name="Chen C."/>
            <person name="Yanf M."/>
            <person name="Daum C."/>
            <person name="Ng V."/>
            <person name="Clum A."/>
            <person name="Ohm R."/>
            <person name="Martin F."/>
            <person name="Silar P."/>
            <person name="Natvig D."/>
            <person name="Lalanne C."/>
            <person name="Gautier V."/>
            <person name="Ament-Velasquez S.L."/>
            <person name="Kruys A."/>
            <person name="Hutchinson M.I."/>
            <person name="Powell A.J."/>
            <person name="Barry K."/>
            <person name="Miller A.N."/>
            <person name="Grigoriev I.V."/>
            <person name="Debuchy R."/>
            <person name="Gladieux P."/>
            <person name="Thoren M.H."/>
            <person name="Johannesson H."/>
        </authorList>
    </citation>
    <scope>NUCLEOTIDE SEQUENCE</scope>
    <source>
        <strain evidence="2">CBS 508.74</strain>
    </source>
</reference>
<dbReference type="Proteomes" id="UP001302812">
    <property type="component" value="Unassembled WGS sequence"/>
</dbReference>
<feature type="compositionally biased region" description="Polar residues" evidence="1">
    <location>
        <begin position="285"/>
        <end position="297"/>
    </location>
</feature>
<dbReference type="RefSeq" id="XP_064675130.1">
    <property type="nucleotide sequence ID" value="XM_064809766.1"/>
</dbReference>
<feature type="compositionally biased region" description="Low complexity" evidence="1">
    <location>
        <begin position="96"/>
        <end position="107"/>
    </location>
</feature>
<feature type="compositionally biased region" description="Basic residues" evidence="1">
    <location>
        <begin position="544"/>
        <end position="557"/>
    </location>
</feature>
<dbReference type="AlphaFoldDB" id="A0AAN6YXC4"/>